<feature type="compositionally biased region" description="Polar residues" evidence="1">
    <location>
        <begin position="568"/>
        <end position="586"/>
    </location>
</feature>
<feature type="domain" description="SAC3/GANP/THP3 conserved" evidence="2">
    <location>
        <begin position="59"/>
        <end position="353"/>
    </location>
</feature>
<sequence>MSNASAIQTRAELSALANRRAETPEARFRALEVIDRYVRLTTVRTTDIRRNIVGTCPDMCPEKERYLREWKGMVPPYERHPASNQMDHRKAIKEYSRSSADQELPLPHELRTEHALGRTMYFILANHADRIDGANEEEGAANVSDWFHYIWDRTRGIRKDITQQDLCSLTVVGLVQQCARFHIHCAARLANEDPSVFDQKINTENLTKCLQTLKYLYADLKQRGIQCPDEGEFRAYMMLLYLNEGSFQTELRGLSAAIIHSNEVKFALSVHLALVHNDYVRFFKMVRQASYMNACILLRYFTQIRLMALNVIRKAYVVRSAASFELAYLVRLLGFDDEVDAMEFFVHFGVNVDRTSGLVTFEAKQALHSEQPYAANRSLQLVESKRNCSVGEAICGAPLDQWGAQFPPVPCVTSFDEDSFPQHQLLNELFGSQRAQRGGEMEQQELIEKMASHREMDIEDDMLQTIDELLLKEVFSCPEIEIQPDELPVFPEQPDWYELRTDQPPSIATSGALAPVTLAQALPVPEAELPMETDLYESTAYAKPSATVGLGGLVSCTDGVKHDFPASHSDSTTTMEYPSPPASTQIAPAGRKRTFFGAVKAPSNSFSAMSSGSDRSLVTQTWRTVNASANLPSQTSPGSLENSSSASLSVLPSAPLVNTQRASAGHAGTELSSNLPSVMPPGSMPGDSPSALLIPPWASPSGTVNASSSRASIPAAGSLGSSTGSALASPSGAEIRPAAEASFVNSSFALSNETKQKGTPLPTPFAESSYPRSTSAKRPRQLEESMEICSDGEAISGAPLLQSAPPVPSLSMEMRQIPPWMEKGHMPPLSRIFPCLRYRFQNRRQRSVTQTVQDPVLLRHLLPFESFTSSELIDPFEVLSNTVWFKVGLDLDKLRSVQPLCWKLVISVPSELDSRPNFRGFPCFIERWLSECSFARKPLPEPSNNGAFFLEARENSMFGRGFEHHTAICMRLVRGERSPRDESGGIPFGACKLANGIVFFLEERVLKEDITFRAVYERLEAVLSYCDPLPSAVAFLCYAPPGGTNATDIIAQFKRSLGFLRERNISYKVYVWIEPSKTEALRQALLFLAKAYCRQVQEVSETGKCLEMLPTPVFLSRCIGAELWYRLEQLSLLDRELVCRQLARIFQDGNGMVKLFKHALTRALELVDKERLLKHTRLPEDFDLVRKLWSNQLATLRMSRPRLPEAYFPPNWKQEDNNLFQVSKKLLLHTIPPQLLAAIDRAAEAAAKCALGIDTTELTEQLRNYIANYRQHLDATQQSQLVSHLRLSIVIQLSGCSNKLQTCQSVWFPDPMPKKRELCWVPLLSSIAESLMNALLAKGQLPSEVYFIKAEFDRHISEEWWMTYLYSCVERTDDHM</sequence>
<dbReference type="InterPro" id="IPR045107">
    <property type="entry name" value="SAC3/GANP/THP3"/>
</dbReference>
<evidence type="ECO:0000259" key="2">
    <source>
        <dbReference type="Pfam" id="PF03399"/>
    </source>
</evidence>
<name>A0A182J766_ANOAO</name>
<accession>A0A182J766</accession>
<feature type="region of interest" description="Disordered" evidence="1">
    <location>
        <begin position="660"/>
        <end position="686"/>
    </location>
</feature>
<protein>
    <recommendedName>
        <fullName evidence="2">SAC3/GANP/THP3 conserved domain-containing protein</fullName>
    </recommendedName>
</protein>
<dbReference type="GO" id="GO:0005737">
    <property type="term" value="C:cytoplasm"/>
    <property type="evidence" value="ECO:0007669"/>
    <property type="project" value="TreeGrafter"/>
</dbReference>
<organism evidence="3">
    <name type="scientific">Anopheles atroparvus</name>
    <name type="common">European mosquito</name>
    <dbReference type="NCBI Taxonomy" id="41427"/>
    <lineage>
        <taxon>Eukaryota</taxon>
        <taxon>Metazoa</taxon>
        <taxon>Ecdysozoa</taxon>
        <taxon>Arthropoda</taxon>
        <taxon>Hexapoda</taxon>
        <taxon>Insecta</taxon>
        <taxon>Pterygota</taxon>
        <taxon>Neoptera</taxon>
        <taxon>Endopterygota</taxon>
        <taxon>Diptera</taxon>
        <taxon>Nematocera</taxon>
        <taxon>Culicoidea</taxon>
        <taxon>Culicidae</taxon>
        <taxon>Anophelinae</taxon>
        <taxon>Anopheles</taxon>
    </lineage>
</organism>
<dbReference type="Gene3D" id="1.25.40.990">
    <property type="match status" value="1"/>
</dbReference>
<dbReference type="GO" id="GO:0070390">
    <property type="term" value="C:transcription export complex 2"/>
    <property type="evidence" value="ECO:0007669"/>
    <property type="project" value="TreeGrafter"/>
</dbReference>
<feature type="region of interest" description="Disordered" evidence="1">
    <location>
        <begin position="753"/>
        <end position="782"/>
    </location>
</feature>
<dbReference type="PANTHER" id="PTHR12436">
    <property type="entry name" value="80 KDA MCM3-ASSOCIATED PROTEIN"/>
    <property type="match status" value="1"/>
</dbReference>
<dbReference type="EnsemblMetazoa" id="AATE012658-RA">
    <property type="protein sequence ID" value="AATE012658-PA.1"/>
    <property type="gene ID" value="AATE012658"/>
</dbReference>
<evidence type="ECO:0000256" key="1">
    <source>
        <dbReference type="SAM" id="MobiDB-lite"/>
    </source>
</evidence>
<dbReference type="Pfam" id="PF03399">
    <property type="entry name" value="SAC3_GANP"/>
    <property type="match status" value="1"/>
</dbReference>
<dbReference type="VEuPathDB" id="VectorBase:AATE012658"/>
<evidence type="ECO:0000313" key="3">
    <source>
        <dbReference type="EnsemblMetazoa" id="AATE012658-PA.1"/>
    </source>
</evidence>
<feature type="region of interest" description="Disordered" evidence="1">
    <location>
        <begin position="565"/>
        <end position="588"/>
    </location>
</feature>
<dbReference type="STRING" id="41427.A0A182J766"/>
<dbReference type="InterPro" id="IPR005062">
    <property type="entry name" value="SAC3/GANP/THP3_conserved"/>
</dbReference>
<dbReference type="PANTHER" id="PTHR12436:SF3">
    <property type="entry name" value="GERMINAL-CENTER ASSOCIATED NUCLEAR PROTEIN"/>
    <property type="match status" value="1"/>
</dbReference>
<reference evidence="3" key="1">
    <citation type="submission" date="2022-08" db="UniProtKB">
        <authorList>
            <consortium name="EnsemblMetazoa"/>
        </authorList>
    </citation>
    <scope>IDENTIFICATION</scope>
    <source>
        <strain evidence="3">EBRO</strain>
    </source>
</reference>
<dbReference type="GO" id="GO:0006406">
    <property type="term" value="P:mRNA export from nucleus"/>
    <property type="evidence" value="ECO:0007669"/>
    <property type="project" value="TreeGrafter"/>
</dbReference>
<proteinExistence type="predicted"/>